<dbReference type="RefSeq" id="WP_110105142.1">
    <property type="nucleotide sequence ID" value="NZ_JACBZZ010000001.1"/>
</dbReference>
<evidence type="ECO:0000313" key="2">
    <source>
        <dbReference type="Proteomes" id="UP000246303"/>
    </source>
</evidence>
<dbReference type="AlphaFoldDB" id="A0A2V3DTT6"/>
<proteinExistence type="predicted"/>
<evidence type="ECO:0000313" key="1">
    <source>
        <dbReference type="EMBL" id="PXA66827.1"/>
    </source>
</evidence>
<organism evidence="1 2">
    <name type="scientific">Arthrobacter psychrochitiniphilus</name>
    <dbReference type="NCBI Taxonomy" id="291045"/>
    <lineage>
        <taxon>Bacteria</taxon>
        <taxon>Bacillati</taxon>
        <taxon>Actinomycetota</taxon>
        <taxon>Actinomycetes</taxon>
        <taxon>Micrococcales</taxon>
        <taxon>Micrococcaceae</taxon>
        <taxon>Arthrobacter</taxon>
    </lineage>
</organism>
<keyword evidence="2" id="KW-1185">Reference proteome</keyword>
<dbReference type="EMBL" id="QHLZ01000002">
    <property type="protein sequence ID" value="PXA66827.1"/>
    <property type="molecule type" value="Genomic_DNA"/>
</dbReference>
<accession>A0A2V3DTT6</accession>
<name>A0A2V3DTT6_9MICC</name>
<dbReference type="Proteomes" id="UP000246303">
    <property type="component" value="Unassembled WGS sequence"/>
</dbReference>
<sequence>MATARESGSPMALIRNDEEVAEEPKYVGFDPEIAVLGSRHALPKALSEPPISKTIFLVNKNE</sequence>
<gene>
    <name evidence="1" type="ORF">CVS29_04475</name>
</gene>
<comment type="caution">
    <text evidence="1">The sequence shown here is derived from an EMBL/GenBank/DDBJ whole genome shotgun (WGS) entry which is preliminary data.</text>
</comment>
<protein>
    <submittedName>
        <fullName evidence="1">Uncharacterized protein</fullName>
    </submittedName>
</protein>
<reference evidence="1 2" key="1">
    <citation type="submission" date="2018-05" db="EMBL/GenBank/DDBJ databases">
        <title>Genetic diversity of glacier-inhabiting Cryobacterium bacteria in China and description of Cryobacterium mengkeensis sp. nov. and Arthrobacter glacialis sp. nov.</title>
        <authorList>
            <person name="Liu Q."/>
            <person name="Xin Y.-H."/>
        </authorList>
    </citation>
    <scope>NUCLEOTIDE SEQUENCE [LARGE SCALE GENOMIC DNA]</scope>
    <source>
        <strain evidence="1 2">GP3</strain>
    </source>
</reference>